<reference evidence="1" key="1">
    <citation type="submission" date="2022-04" db="EMBL/GenBank/DDBJ databases">
        <title>A functionally conserved STORR gene fusion in Papaver species that diverged 16.8 million years ago.</title>
        <authorList>
            <person name="Catania T."/>
        </authorList>
    </citation>
    <scope>NUCLEOTIDE SEQUENCE</scope>
    <source>
        <strain evidence="1">S-188037</strain>
    </source>
</reference>
<accession>A0AAD4XJ98</accession>
<proteinExistence type="predicted"/>
<protein>
    <submittedName>
        <fullName evidence="1">Uncharacterized protein</fullName>
    </submittedName>
</protein>
<feature type="non-terminal residue" evidence="1">
    <location>
        <position position="79"/>
    </location>
</feature>
<gene>
    <name evidence="1" type="ORF">MKW98_016613</name>
</gene>
<dbReference type="EMBL" id="JAJJMB010008936">
    <property type="protein sequence ID" value="KAI3919060.1"/>
    <property type="molecule type" value="Genomic_DNA"/>
</dbReference>
<dbReference type="Proteomes" id="UP001202328">
    <property type="component" value="Unassembled WGS sequence"/>
</dbReference>
<evidence type="ECO:0000313" key="1">
    <source>
        <dbReference type="EMBL" id="KAI3919060.1"/>
    </source>
</evidence>
<name>A0AAD4XJ98_9MAGN</name>
<keyword evidence="2" id="KW-1185">Reference proteome</keyword>
<evidence type="ECO:0000313" key="2">
    <source>
        <dbReference type="Proteomes" id="UP001202328"/>
    </source>
</evidence>
<dbReference type="Gene3D" id="3.30.530.20">
    <property type="match status" value="1"/>
</dbReference>
<organism evidence="1 2">
    <name type="scientific">Papaver atlanticum</name>
    <dbReference type="NCBI Taxonomy" id="357466"/>
    <lineage>
        <taxon>Eukaryota</taxon>
        <taxon>Viridiplantae</taxon>
        <taxon>Streptophyta</taxon>
        <taxon>Embryophyta</taxon>
        <taxon>Tracheophyta</taxon>
        <taxon>Spermatophyta</taxon>
        <taxon>Magnoliopsida</taxon>
        <taxon>Ranunculales</taxon>
        <taxon>Papaveraceae</taxon>
        <taxon>Papaveroideae</taxon>
        <taxon>Papaver</taxon>
    </lineage>
</organism>
<sequence>IPGPHEWREKFVTIDNRKRVKQLQQIQGGYLDMGFSLSTVQIDLDDKNFEANARLITVDSMWGMAKSIVKYVLDNKAKQ</sequence>
<dbReference type="InterPro" id="IPR023393">
    <property type="entry name" value="START-like_dom_sf"/>
</dbReference>
<dbReference type="AlphaFoldDB" id="A0AAD4XJ98"/>
<comment type="caution">
    <text evidence="1">The sequence shown here is derived from an EMBL/GenBank/DDBJ whole genome shotgun (WGS) entry which is preliminary data.</text>
</comment>